<name>A0ABQ4NJ86_9RHOB</name>
<reference evidence="1 2" key="1">
    <citation type="submission" date="2021-05" db="EMBL/GenBank/DDBJ databases">
        <title>Bacteria Genome sequencing.</title>
        <authorList>
            <person name="Takabe Y."/>
            <person name="Nakajima Y."/>
            <person name="Suzuki S."/>
            <person name="Shiozaki T."/>
        </authorList>
    </citation>
    <scope>NUCLEOTIDE SEQUENCE [LARGE SCALE GENOMIC DNA]</scope>
    <source>
        <strain evidence="1 2">AI_62</strain>
    </source>
</reference>
<comment type="caution">
    <text evidence="1">The sequence shown here is derived from an EMBL/GenBank/DDBJ whole genome shotgun (WGS) entry which is preliminary data.</text>
</comment>
<proteinExistence type="predicted"/>
<keyword evidence="2" id="KW-1185">Reference proteome</keyword>
<evidence type="ECO:0000313" key="1">
    <source>
        <dbReference type="EMBL" id="GIT94476.1"/>
    </source>
</evidence>
<dbReference type="InterPro" id="IPR014955">
    <property type="entry name" value="DUF1826"/>
</dbReference>
<dbReference type="Pfam" id="PF08856">
    <property type="entry name" value="DUF1826"/>
    <property type="match status" value="1"/>
</dbReference>
<accession>A0ABQ4NJ86</accession>
<dbReference type="EMBL" id="BPFH01000002">
    <property type="protein sequence ID" value="GIT94476.1"/>
    <property type="molecule type" value="Genomic_DNA"/>
</dbReference>
<dbReference type="Proteomes" id="UP000786693">
    <property type="component" value="Unassembled WGS sequence"/>
</dbReference>
<protein>
    <submittedName>
        <fullName evidence="1">Uncharacterized protein</fullName>
    </submittedName>
</protein>
<evidence type="ECO:0000313" key="2">
    <source>
        <dbReference type="Proteomes" id="UP000786693"/>
    </source>
</evidence>
<organism evidence="1 2">
    <name type="scientific">Jannaschia pagri</name>
    <dbReference type="NCBI Taxonomy" id="2829797"/>
    <lineage>
        <taxon>Bacteria</taxon>
        <taxon>Pseudomonadati</taxon>
        <taxon>Pseudomonadota</taxon>
        <taxon>Alphaproteobacteria</taxon>
        <taxon>Rhodobacterales</taxon>
        <taxon>Roseobacteraceae</taxon>
        <taxon>Jannaschia</taxon>
    </lineage>
</organism>
<dbReference type="RefSeq" id="WP_255576150.1">
    <property type="nucleotide sequence ID" value="NZ_BPFH01000002.1"/>
</dbReference>
<sequence length="189" mass="20571">MTIVETLSPVTGGLARAERPEDLAAFLQPSCAAAIWTRDVDPAFQTWIDGLDPSHLPQGRVVSAPDRAREVVAGLCDVCETPAGPHRDRLVDDIAALAHIFADLMQAPYLRIRLQAVRTNACRRFHVDAIPARLVCTYRGEGTQYGKRLAQDEDPHHVFSAPTGAPILLRGVPLARNAQRRSAAPLSPD</sequence>
<gene>
    <name evidence="1" type="ORF">JANAI62_10990</name>
</gene>